<dbReference type="PANTHER" id="PTHR11017">
    <property type="entry name" value="LEUCINE-RICH REPEAT-CONTAINING PROTEIN"/>
    <property type="match status" value="1"/>
</dbReference>
<dbReference type="GO" id="GO:0061809">
    <property type="term" value="F:NAD+ nucleosidase activity, cyclic ADP-ribose generating"/>
    <property type="evidence" value="ECO:0007669"/>
    <property type="project" value="UniProtKB-EC"/>
</dbReference>
<keyword evidence="2" id="KW-0433">Leucine-rich repeat</keyword>
<evidence type="ECO:0000313" key="10">
    <source>
        <dbReference type="EMBL" id="CAF1706436.1"/>
    </source>
</evidence>
<dbReference type="InterPro" id="IPR042197">
    <property type="entry name" value="Apaf_helical"/>
</dbReference>
<dbReference type="FunFam" id="3.80.10.10:FF:000386">
    <property type="entry name" value="Disease resistance protein RPS4"/>
    <property type="match status" value="1"/>
</dbReference>
<evidence type="ECO:0000256" key="4">
    <source>
        <dbReference type="ARBA" id="ARBA00022801"/>
    </source>
</evidence>
<feature type="coiled-coil region" evidence="7">
    <location>
        <begin position="215"/>
        <end position="242"/>
    </location>
</feature>
<dbReference type="Gene3D" id="1.10.8.430">
    <property type="entry name" value="Helical domain of apoptotic protease-activating factors"/>
    <property type="match status" value="1"/>
</dbReference>
<dbReference type="Gene3D" id="3.40.50.10140">
    <property type="entry name" value="Toll/interleukin-1 receptor homology (TIR) domain"/>
    <property type="match status" value="1"/>
</dbReference>
<keyword evidence="7" id="KW-0175">Coiled coil</keyword>
<dbReference type="InterPro" id="IPR002182">
    <property type="entry name" value="NB-ARC"/>
</dbReference>
<protein>
    <recommendedName>
        <fullName evidence="1">ADP-ribosyl cyclase/cyclic ADP-ribose hydrolase</fullName>
        <ecNumber evidence="1">3.2.2.6</ecNumber>
    </recommendedName>
</protein>
<dbReference type="SUPFAM" id="SSF52540">
    <property type="entry name" value="P-loop containing nucleoside triphosphate hydrolases"/>
    <property type="match status" value="1"/>
</dbReference>
<dbReference type="EMBL" id="HG994367">
    <property type="protein sequence ID" value="CAF1706436.1"/>
    <property type="molecule type" value="Genomic_DNA"/>
</dbReference>
<dbReference type="PANTHER" id="PTHR11017:SF372">
    <property type="entry name" value="ADP-RIBOSYL CYCLASE_CYCLIC ADP-RIBOSE HYDROLASE"/>
    <property type="match status" value="1"/>
</dbReference>
<dbReference type="GO" id="GO:0007165">
    <property type="term" value="P:signal transduction"/>
    <property type="evidence" value="ECO:0007669"/>
    <property type="project" value="InterPro"/>
</dbReference>
<dbReference type="GO" id="GO:0006952">
    <property type="term" value="P:defense response"/>
    <property type="evidence" value="ECO:0007669"/>
    <property type="project" value="InterPro"/>
</dbReference>
<gene>
    <name evidence="10" type="ORF">DARMORV10_C03P57910.1</name>
</gene>
<accession>A0A816I945</accession>
<dbReference type="InterPro" id="IPR032675">
    <property type="entry name" value="LRR_dom_sf"/>
</dbReference>
<dbReference type="SUPFAM" id="SSF52058">
    <property type="entry name" value="L domain-like"/>
    <property type="match status" value="1"/>
</dbReference>
<dbReference type="InterPro" id="IPR027417">
    <property type="entry name" value="P-loop_NTPase"/>
</dbReference>
<keyword evidence="3" id="KW-0677">Repeat</keyword>
<dbReference type="Pfam" id="PF00931">
    <property type="entry name" value="NB-ARC"/>
    <property type="match status" value="1"/>
</dbReference>
<dbReference type="SUPFAM" id="SSF52200">
    <property type="entry name" value="Toll/Interleukin receptor TIR domain"/>
    <property type="match status" value="1"/>
</dbReference>
<dbReference type="InterPro" id="IPR035897">
    <property type="entry name" value="Toll_tir_struct_dom_sf"/>
</dbReference>
<dbReference type="Pfam" id="PF20160">
    <property type="entry name" value="C-JID"/>
    <property type="match status" value="1"/>
</dbReference>
<evidence type="ECO:0000256" key="8">
    <source>
        <dbReference type="SAM" id="MobiDB-lite"/>
    </source>
</evidence>
<dbReference type="PROSITE" id="PS50104">
    <property type="entry name" value="TIR"/>
    <property type="match status" value="1"/>
</dbReference>
<evidence type="ECO:0000256" key="2">
    <source>
        <dbReference type="ARBA" id="ARBA00022614"/>
    </source>
</evidence>
<dbReference type="Proteomes" id="UP001295469">
    <property type="component" value="Chromosome C03"/>
</dbReference>
<dbReference type="AlphaFoldDB" id="A0A816I945"/>
<dbReference type="Gene3D" id="3.80.10.10">
    <property type="entry name" value="Ribonuclease Inhibitor"/>
    <property type="match status" value="2"/>
</dbReference>
<proteinExistence type="predicted"/>
<dbReference type="Pfam" id="PF07725">
    <property type="entry name" value="LRR_3"/>
    <property type="match status" value="1"/>
</dbReference>
<keyword evidence="4" id="KW-0378">Hydrolase</keyword>
<feature type="region of interest" description="Disordered" evidence="8">
    <location>
        <begin position="188"/>
        <end position="207"/>
    </location>
</feature>
<dbReference type="InterPro" id="IPR000157">
    <property type="entry name" value="TIR_dom"/>
</dbReference>
<dbReference type="InterPro" id="IPR044974">
    <property type="entry name" value="Disease_R_plants"/>
</dbReference>
<dbReference type="PRINTS" id="PR00364">
    <property type="entry name" value="DISEASERSIST"/>
</dbReference>
<dbReference type="GO" id="GO:0043531">
    <property type="term" value="F:ADP binding"/>
    <property type="evidence" value="ECO:0007669"/>
    <property type="project" value="InterPro"/>
</dbReference>
<dbReference type="Gene3D" id="3.40.50.300">
    <property type="entry name" value="P-loop containing nucleotide triphosphate hydrolases"/>
    <property type="match status" value="1"/>
</dbReference>
<feature type="domain" description="TIR" evidence="9">
    <location>
        <begin position="16"/>
        <end position="179"/>
    </location>
</feature>
<dbReference type="InterPro" id="IPR011713">
    <property type="entry name" value="Leu-rich_rpt_3"/>
</dbReference>
<comment type="catalytic activity">
    <reaction evidence="6">
        <text>NAD(+) + H2O = ADP-D-ribose + nicotinamide + H(+)</text>
        <dbReference type="Rhea" id="RHEA:16301"/>
        <dbReference type="ChEBI" id="CHEBI:15377"/>
        <dbReference type="ChEBI" id="CHEBI:15378"/>
        <dbReference type="ChEBI" id="CHEBI:17154"/>
        <dbReference type="ChEBI" id="CHEBI:57540"/>
        <dbReference type="ChEBI" id="CHEBI:57967"/>
        <dbReference type="EC" id="3.2.2.6"/>
    </reaction>
    <physiologicalReaction direction="left-to-right" evidence="6">
        <dbReference type="Rhea" id="RHEA:16302"/>
    </physiologicalReaction>
</comment>
<dbReference type="OrthoDB" id="1056321at2759"/>
<reference evidence="10" key="1">
    <citation type="submission" date="2021-01" db="EMBL/GenBank/DDBJ databases">
        <authorList>
            <consortium name="Genoscope - CEA"/>
            <person name="William W."/>
        </authorList>
    </citation>
    <scope>NUCLEOTIDE SEQUENCE</scope>
</reference>
<name>A0A816I945_BRANA</name>
<dbReference type="KEGG" id="bna:106436202"/>
<evidence type="ECO:0000256" key="7">
    <source>
        <dbReference type="SAM" id="Coils"/>
    </source>
</evidence>
<dbReference type="FunFam" id="3.40.50.10140:FF:000007">
    <property type="entry name" value="Disease resistance protein (TIR-NBS-LRR class)"/>
    <property type="match status" value="1"/>
</dbReference>
<evidence type="ECO:0000256" key="1">
    <source>
        <dbReference type="ARBA" id="ARBA00011982"/>
    </source>
</evidence>
<dbReference type="EC" id="3.2.2.6" evidence="1"/>
<evidence type="ECO:0000256" key="3">
    <source>
        <dbReference type="ARBA" id="ARBA00022737"/>
    </source>
</evidence>
<evidence type="ECO:0000259" key="9">
    <source>
        <dbReference type="PROSITE" id="PS50104"/>
    </source>
</evidence>
<evidence type="ECO:0000256" key="6">
    <source>
        <dbReference type="ARBA" id="ARBA00047304"/>
    </source>
</evidence>
<sequence length="1239" mass="140491">MKKSPSLRSYSMNASAQPQVFINFRGAELRHSFIGHLKKAFERNGINFFIDTNEQKGLNQKVFFKRIEESKIALAIFSPRYTESRWCLDELVKMKECMEANKLVIVPIFYKVTPYTIQGLMGDFGDKLRELVKYVDDVREKKWTEALKYASTIIGINYDGKRDEDLLIGEIVGDIQRVLKKIALQKGKEEPKTKMPRTNTSTYSSSITHSKNIVDSDNQNELAGLKQRLDELKEKLDLSHKETRIVGVYGMPGIGKTTLVKRLYDEWKHKFQRHVHLVNIRDMSNAYGAQSLQRIVLKSLLSDTYNEISDDMNYETMESELLQKKVFLVFDDVSSKNQVHSLLDNHKWIRKGSRVVISTRNRTAISQLEYTYAVPSLDLADSLNRFSFYAFKDHNCPRPGNLRDLSTKFADYARGNPQALKILGRELLSGDEDHWSQRLDTLAQIPSPRIQDLLRKSYDELSEQQREAFFVVACFFRSGDEYYVRSLVDSADPDNSTDDTASEIRDLADKLLISISSGRVEMHDLWSTFAKKHGSSFSAESSQGNYMIWDHDTFASMAKNKRMRFVNQTRKNDQSNLKNSGRDSVKGISLDMSKFSDKLALDNEIFSKMCNLRYLKVYNSQCSRDCDGDYKLNFPDGLKCAMESLRYLYWLQFPLEELPEGISPKNLIELNLPYSKIKRLWEDSKDTSKLKWVDLSHSSELCEISGLLGASNLQRLNLEGCTDLTTLPQGMQEMESLVYLNMGGCTRLVSLPNMKLKSLKTLILSYCSNLEQFPVISESLESLYLQATAIEVIPDSVEDLQKLFLLNLKDCKSLKSLPDCLGKLRALQELILSGCSKLKMFPELKEKMESLKILLLDGTGIKQMPMLLHCSQSQGKAFANKPFPDIQTHCGLSNSGLSSSLLSLCLSGNDLESLQDNISQLYQLKWLDLKNCKKLKSIPVLPPNLKCLDAHGCDSLEKVGTPLALLMVTGQIHCTFIFTNCNKLDQVAKSNIISYTRKKSQLISDALNRYNGGFVLESLIGTCFPGCEVPASFDHQGFGSVLEPKLPRHWCDSRLTGIALCAVIMFPDCHHQNNRFLVKCTCEFKTDDGPCISFTSIVGGWSLPGDDPRKIDSAHVFIGYTSWLYINKCHVEDHGKGCIPYLASLRFQVTDSSGEVAKCKVLKCGFSLVCTPNDIDDISREKMGDISPQNMGNALNKENSNKTSRNDYDFWYPSNCGMTSRNDEHFHDEELAEANISKT</sequence>
<dbReference type="SMART" id="SM00255">
    <property type="entry name" value="TIR"/>
    <property type="match status" value="1"/>
</dbReference>
<dbReference type="Pfam" id="PF01582">
    <property type="entry name" value="TIR"/>
    <property type="match status" value="1"/>
</dbReference>
<evidence type="ECO:0000256" key="5">
    <source>
        <dbReference type="ARBA" id="ARBA00023027"/>
    </source>
</evidence>
<feature type="compositionally biased region" description="Polar residues" evidence="8">
    <location>
        <begin position="196"/>
        <end position="207"/>
    </location>
</feature>
<dbReference type="InterPro" id="IPR045344">
    <property type="entry name" value="C-JID"/>
</dbReference>
<keyword evidence="5" id="KW-0520">NAD</keyword>
<organism evidence="10">
    <name type="scientific">Brassica napus</name>
    <name type="common">Rape</name>
    <dbReference type="NCBI Taxonomy" id="3708"/>
    <lineage>
        <taxon>Eukaryota</taxon>
        <taxon>Viridiplantae</taxon>
        <taxon>Streptophyta</taxon>
        <taxon>Embryophyta</taxon>
        <taxon>Tracheophyta</taxon>
        <taxon>Spermatophyta</taxon>
        <taxon>Magnoliopsida</taxon>
        <taxon>eudicotyledons</taxon>
        <taxon>Gunneridae</taxon>
        <taxon>Pentapetalae</taxon>
        <taxon>rosids</taxon>
        <taxon>malvids</taxon>
        <taxon>Brassicales</taxon>
        <taxon>Brassicaceae</taxon>
        <taxon>Brassiceae</taxon>
        <taxon>Brassica</taxon>
    </lineage>
</organism>